<feature type="compositionally biased region" description="Basic and acidic residues" evidence="1">
    <location>
        <begin position="1"/>
        <end position="19"/>
    </location>
</feature>
<name>A0ABT8EPG8_9ACTN</name>
<keyword evidence="3" id="KW-1185">Reference proteome</keyword>
<evidence type="ECO:0000256" key="1">
    <source>
        <dbReference type="SAM" id="MobiDB-lite"/>
    </source>
</evidence>
<dbReference type="Proteomes" id="UP001168537">
    <property type="component" value="Unassembled WGS sequence"/>
</dbReference>
<protein>
    <submittedName>
        <fullName evidence="2">Uncharacterized protein</fullName>
    </submittedName>
</protein>
<sequence length="54" mass="5763">MSEQTPEHDDQAGTERNEEQQEIADVQDELDARSDEDGLGAEAGSGEETGLSQG</sequence>
<feature type="region of interest" description="Disordered" evidence="1">
    <location>
        <begin position="1"/>
        <end position="54"/>
    </location>
</feature>
<dbReference type="EMBL" id="JAUHJR010000001">
    <property type="protein sequence ID" value="MDN4160047.1"/>
    <property type="molecule type" value="Genomic_DNA"/>
</dbReference>
<organism evidence="2 3">
    <name type="scientific">Nocardioides abyssi</name>
    <dbReference type="NCBI Taxonomy" id="3058370"/>
    <lineage>
        <taxon>Bacteria</taxon>
        <taxon>Bacillati</taxon>
        <taxon>Actinomycetota</taxon>
        <taxon>Actinomycetes</taxon>
        <taxon>Propionibacteriales</taxon>
        <taxon>Nocardioidaceae</taxon>
        <taxon>Nocardioides</taxon>
    </lineage>
</organism>
<evidence type="ECO:0000313" key="3">
    <source>
        <dbReference type="Proteomes" id="UP001168537"/>
    </source>
</evidence>
<evidence type="ECO:0000313" key="2">
    <source>
        <dbReference type="EMBL" id="MDN4160047.1"/>
    </source>
</evidence>
<comment type="caution">
    <text evidence="2">The sequence shown here is derived from an EMBL/GenBank/DDBJ whole genome shotgun (WGS) entry which is preliminary data.</text>
</comment>
<feature type="compositionally biased region" description="Acidic residues" evidence="1">
    <location>
        <begin position="20"/>
        <end position="29"/>
    </location>
</feature>
<reference evidence="2" key="1">
    <citation type="submission" date="2023-06" db="EMBL/GenBank/DDBJ databases">
        <title>Draft genome sequence of Nocardioides sp. SOB72.</title>
        <authorList>
            <person name="Zhang G."/>
        </authorList>
    </citation>
    <scope>NUCLEOTIDE SEQUENCE</scope>
    <source>
        <strain evidence="2">SOB72</strain>
    </source>
</reference>
<proteinExistence type="predicted"/>
<accession>A0ABT8EPG8</accession>
<dbReference type="RefSeq" id="WP_300958918.1">
    <property type="nucleotide sequence ID" value="NZ_JAUHJR010000001.1"/>
</dbReference>
<gene>
    <name evidence="2" type="ORF">QWY29_01670</name>
</gene>